<comment type="caution">
    <text evidence="3">The sequence shown here is derived from an EMBL/GenBank/DDBJ whole genome shotgun (WGS) entry which is preliminary data.</text>
</comment>
<evidence type="ECO:0000256" key="1">
    <source>
        <dbReference type="SAM" id="Phobius"/>
    </source>
</evidence>
<organism evidence="3 4">
    <name type="scientific">Flavipsychrobacter stenotrophus</name>
    <dbReference type="NCBI Taxonomy" id="2077091"/>
    <lineage>
        <taxon>Bacteria</taxon>
        <taxon>Pseudomonadati</taxon>
        <taxon>Bacteroidota</taxon>
        <taxon>Chitinophagia</taxon>
        <taxon>Chitinophagales</taxon>
        <taxon>Chitinophagaceae</taxon>
        <taxon>Flavipsychrobacter</taxon>
    </lineage>
</organism>
<dbReference type="AlphaFoldDB" id="A0A2S7STV8"/>
<evidence type="ECO:0000313" key="3">
    <source>
        <dbReference type="EMBL" id="PQJ10168.1"/>
    </source>
</evidence>
<sequence length="247" mass="26524">MSSNPQKSKKIGLNSVISWGASVVIVGLMFKILHLKGGEIMIAVGLLTESVLFAIMGFAAIGSDATPDAHDDKKKDSGLDDLLATAISPAVIQKLSKGFEQFNKTVESVNAVANTGAIAQNMFKEIEAATGDIKKFRDNVSAIGTSFDAFGKTLQSINQMSVASSTMLKDFETASKGMQVYAKNMTEVNASFDTFSKTLQAINSMTVSSQSMLKEFEAATNGMKAYNKNITDLSKVYQAQLDAFRKN</sequence>
<accession>A0A2S7STV8</accession>
<protein>
    <recommendedName>
        <fullName evidence="2">Gliding motility protein GldL-like N-terminal domain-containing protein</fullName>
    </recommendedName>
</protein>
<feature type="transmembrane region" description="Helical" evidence="1">
    <location>
        <begin position="40"/>
        <end position="61"/>
    </location>
</feature>
<dbReference type="Proteomes" id="UP000239872">
    <property type="component" value="Unassembled WGS sequence"/>
</dbReference>
<dbReference type="SUPFAM" id="SSF58104">
    <property type="entry name" value="Methyl-accepting chemotaxis protein (MCP) signaling domain"/>
    <property type="match status" value="1"/>
</dbReference>
<dbReference type="Pfam" id="PF22827">
    <property type="entry name" value="GldL_N"/>
    <property type="match status" value="1"/>
</dbReference>
<dbReference type="EMBL" id="PPSL01000004">
    <property type="protein sequence ID" value="PQJ10168.1"/>
    <property type="molecule type" value="Genomic_DNA"/>
</dbReference>
<dbReference type="RefSeq" id="WP_105040177.1">
    <property type="nucleotide sequence ID" value="NZ_PPSL01000004.1"/>
</dbReference>
<dbReference type="Gene3D" id="1.10.287.950">
    <property type="entry name" value="Methyl-accepting chemotaxis protein"/>
    <property type="match status" value="1"/>
</dbReference>
<name>A0A2S7STV8_9BACT</name>
<reference evidence="3 4" key="1">
    <citation type="submission" date="2018-01" db="EMBL/GenBank/DDBJ databases">
        <title>A novel member of the phylum Bacteroidetes isolated from glacier ice.</title>
        <authorList>
            <person name="Liu Q."/>
            <person name="Xin Y.-H."/>
        </authorList>
    </citation>
    <scope>NUCLEOTIDE SEQUENCE [LARGE SCALE GENOMIC DNA]</scope>
    <source>
        <strain evidence="3 4">RB1R16</strain>
    </source>
</reference>
<dbReference type="InterPro" id="IPR055087">
    <property type="entry name" value="GldL-like_N"/>
</dbReference>
<evidence type="ECO:0000313" key="4">
    <source>
        <dbReference type="Proteomes" id="UP000239872"/>
    </source>
</evidence>
<keyword evidence="1" id="KW-0472">Membrane</keyword>
<feature type="transmembrane region" description="Helical" evidence="1">
    <location>
        <begin position="12"/>
        <end position="34"/>
    </location>
</feature>
<keyword evidence="4" id="KW-1185">Reference proteome</keyword>
<gene>
    <name evidence="3" type="ORF">CJD36_015860</name>
</gene>
<dbReference type="OrthoDB" id="1466660at2"/>
<keyword evidence="1" id="KW-0812">Transmembrane</keyword>
<keyword evidence="1" id="KW-1133">Transmembrane helix</keyword>
<proteinExistence type="predicted"/>
<evidence type="ECO:0000259" key="2">
    <source>
        <dbReference type="Pfam" id="PF22827"/>
    </source>
</evidence>
<feature type="domain" description="Gliding motility protein GldL-like N-terminal" evidence="2">
    <location>
        <begin position="16"/>
        <end position="62"/>
    </location>
</feature>